<comment type="caution">
    <text evidence="1">The sequence shown here is derived from an EMBL/GenBank/DDBJ whole genome shotgun (WGS) entry which is preliminary data.</text>
</comment>
<dbReference type="Proteomes" id="UP000748025">
    <property type="component" value="Unassembled WGS sequence"/>
</dbReference>
<name>A0A9P7N8K2_9HYPO</name>
<organism evidence="1 2">
    <name type="scientific">Claviceps pusilla</name>
    <dbReference type="NCBI Taxonomy" id="123648"/>
    <lineage>
        <taxon>Eukaryota</taxon>
        <taxon>Fungi</taxon>
        <taxon>Dikarya</taxon>
        <taxon>Ascomycota</taxon>
        <taxon>Pezizomycotina</taxon>
        <taxon>Sordariomycetes</taxon>
        <taxon>Hypocreomycetidae</taxon>
        <taxon>Hypocreales</taxon>
        <taxon>Clavicipitaceae</taxon>
        <taxon>Claviceps</taxon>
    </lineage>
</organism>
<gene>
    <name evidence="1" type="ORF">E4U43_002568</name>
</gene>
<keyword evidence="2" id="KW-1185">Reference proteome</keyword>
<sequence length="76" mass="8286">MHRASRIVHRVSYFVCGSGSGSRHRQAHEELVSQLASASMTTSNNGKKGADNEALAFLIHYDEPFSVLIKSSVTLP</sequence>
<accession>A0A9P7N8K2</accession>
<reference evidence="1" key="1">
    <citation type="journal article" date="2020" name="bioRxiv">
        <title>Whole genome comparisons of ergot fungi reveals the divergence and evolution of species within the genus Claviceps are the result of varying mechanisms driving genome evolution and host range expansion.</title>
        <authorList>
            <person name="Wyka S.A."/>
            <person name="Mondo S.J."/>
            <person name="Liu M."/>
            <person name="Dettman J."/>
            <person name="Nalam V."/>
            <person name="Broders K.D."/>
        </authorList>
    </citation>
    <scope>NUCLEOTIDE SEQUENCE</scope>
    <source>
        <strain evidence="1">CCC 602</strain>
    </source>
</reference>
<protein>
    <submittedName>
        <fullName evidence="1">Uncharacterized protein</fullName>
    </submittedName>
</protein>
<evidence type="ECO:0000313" key="1">
    <source>
        <dbReference type="EMBL" id="KAG5997787.1"/>
    </source>
</evidence>
<evidence type="ECO:0000313" key="2">
    <source>
        <dbReference type="Proteomes" id="UP000748025"/>
    </source>
</evidence>
<proteinExistence type="predicted"/>
<dbReference type="EMBL" id="SRPW01001916">
    <property type="protein sequence ID" value="KAG5997787.1"/>
    <property type="molecule type" value="Genomic_DNA"/>
</dbReference>
<dbReference type="AlphaFoldDB" id="A0A9P7N8K2"/>